<sequence length="46" mass="5368">MKEQKEWEVSITPDSIIIEADSIEEAEEIGREGLIERLDVRVERII</sequence>
<protein>
    <submittedName>
        <fullName evidence="1">Uncharacterized protein</fullName>
    </submittedName>
</protein>
<evidence type="ECO:0000313" key="1">
    <source>
        <dbReference type="EMBL" id="KKN72813.1"/>
    </source>
</evidence>
<dbReference type="EMBL" id="LAZR01000354">
    <property type="protein sequence ID" value="KKN72813.1"/>
    <property type="molecule type" value="Genomic_DNA"/>
</dbReference>
<organism evidence="1">
    <name type="scientific">marine sediment metagenome</name>
    <dbReference type="NCBI Taxonomy" id="412755"/>
    <lineage>
        <taxon>unclassified sequences</taxon>
        <taxon>metagenomes</taxon>
        <taxon>ecological metagenomes</taxon>
    </lineage>
</organism>
<comment type="caution">
    <text evidence="1">The sequence shown here is derived from an EMBL/GenBank/DDBJ whole genome shotgun (WGS) entry which is preliminary data.</text>
</comment>
<accession>A0A0F9W465</accession>
<reference evidence="1" key="1">
    <citation type="journal article" date="2015" name="Nature">
        <title>Complex archaea that bridge the gap between prokaryotes and eukaryotes.</title>
        <authorList>
            <person name="Spang A."/>
            <person name="Saw J.H."/>
            <person name="Jorgensen S.L."/>
            <person name="Zaremba-Niedzwiedzka K."/>
            <person name="Martijn J."/>
            <person name="Lind A.E."/>
            <person name="van Eijk R."/>
            <person name="Schleper C."/>
            <person name="Guy L."/>
            <person name="Ettema T.J."/>
        </authorList>
    </citation>
    <scope>NUCLEOTIDE SEQUENCE</scope>
</reference>
<dbReference type="AlphaFoldDB" id="A0A0F9W465"/>
<name>A0A0F9W465_9ZZZZ</name>
<proteinExistence type="predicted"/>
<gene>
    <name evidence="1" type="ORF">LCGC14_0406680</name>
</gene>